<keyword evidence="3" id="KW-1185">Reference proteome</keyword>
<reference evidence="2" key="1">
    <citation type="submission" date="2021-06" db="EMBL/GenBank/DDBJ databases">
        <authorList>
            <person name="Hodson N. C."/>
            <person name="Mongue J. A."/>
            <person name="Jaron S. K."/>
        </authorList>
    </citation>
    <scope>NUCLEOTIDE SEQUENCE</scope>
</reference>
<dbReference type="OrthoDB" id="7367179at2759"/>
<proteinExistence type="predicted"/>
<accession>A0A8J2P1Q1</accession>
<dbReference type="Proteomes" id="UP000708208">
    <property type="component" value="Unassembled WGS sequence"/>
</dbReference>
<protein>
    <submittedName>
        <fullName evidence="2">Uncharacterized protein</fullName>
    </submittedName>
</protein>
<evidence type="ECO:0000313" key="2">
    <source>
        <dbReference type="EMBL" id="CAG7728675.1"/>
    </source>
</evidence>
<dbReference type="EMBL" id="CAJVCH010166623">
    <property type="protein sequence ID" value="CAG7728675.1"/>
    <property type="molecule type" value="Genomic_DNA"/>
</dbReference>
<comment type="caution">
    <text evidence="2">The sequence shown here is derived from an EMBL/GenBank/DDBJ whole genome shotgun (WGS) entry which is preliminary data.</text>
</comment>
<organism evidence="2 3">
    <name type="scientific">Allacma fusca</name>
    <dbReference type="NCBI Taxonomy" id="39272"/>
    <lineage>
        <taxon>Eukaryota</taxon>
        <taxon>Metazoa</taxon>
        <taxon>Ecdysozoa</taxon>
        <taxon>Arthropoda</taxon>
        <taxon>Hexapoda</taxon>
        <taxon>Collembola</taxon>
        <taxon>Symphypleona</taxon>
        <taxon>Sminthuridae</taxon>
        <taxon>Allacma</taxon>
    </lineage>
</organism>
<dbReference type="PANTHER" id="PTHR10773:SF19">
    <property type="match status" value="1"/>
</dbReference>
<dbReference type="AlphaFoldDB" id="A0A8J2P1Q1"/>
<evidence type="ECO:0000256" key="1">
    <source>
        <dbReference type="SAM" id="MobiDB-lite"/>
    </source>
</evidence>
<gene>
    <name evidence="2" type="ORF">AFUS01_LOCUS17436</name>
</gene>
<name>A0A8J2P1Q1_9HEXA</name>
<dbReference type="PANTHER" id="PTHR10773">
    <property type="entry name" value="DNA-DIRECTED RNA POLYMERASES I, II, AND III SUBUNIT RPABC2"/>
    <property type="match status" value="1"/>
</dbReference>
<feature type="region of interest" description="Disordered" evidence="1">
    <location>
        <begin position="1"/>
        <end position="29"/>
    </location>
</feature>
<feature type="compositionally biased region" description="Basic and acidic residues" evidence="1">
    <location>
        <begin position="1"/>
        <end position="14"/>
    </location>
</feature>
<evidence type="ECO:0000313" key="3">
    <source>
        <dbReference type="Proteomes" id="UP000708208"/>
    </source>
</evidence>
<sequence>METPKTEVDKPERSGKKRKREKGPTSRITNKLLRMKGLPYLGLQRNNQPNEDSPDGKFTAVQSVPRKGRMLGPPCEPHKGKSYFQCHQFSQELRQKYFDSFWQNMNWDERKVYIKSLVEVKPVKTHKKRDSNRTEAPVYCLKSENGTKLRVCKPFFLSTFSLGKQMVDGWFKDPKANPEKITKKEPPPKPIEIKIDSKDKRLRQKILRMKGLPYLGVQRNSQTDVTPGEKKVSKFILGKPKEGRSMGPQCELHKSSKSSFQCHEFPDYIRRRYFDTFWQEMNWEQRKIYVRSLISMKPVKAHTKNSEAFRSDVVYYHLRSPYDEDTLLRVCKPFFLSTFGVGKQMVVHWCKGSTKSDSSRKESSDASEPVIFAQHFLSLLPKHYCQKSLSKLFLEPMITAKIQLYRIYKDFCENSSQPTISITKFKSVFEELNLSLFSPKKDLCDLCEKYKDGEVGEDVYKAHQMKKERAMSEKKFDKEQCVKGTYNGVTVDLQTVKQAPFLPLQSSIYFKAKLNVYSYTVYNLGNDKVRCYWWDETQGDLVASSFVSCLVDYLETFNSDYRPIVVFSDGCGYQNRNIVMSNALLNFAMRRHKIIYQKFIDKEHSQTECDSVHADIDRKLKDMNIGLPRDYMEVCRSARRHPTSRYEAKEIDYSFFRDYTSKFFQRYESIRPGSKPKDPHETDIQALKYDPNGQIFFKIHFDDDWRPLPRKPKQLVTQETAPPLFGCPIKLDFKKYSDLQDLKQLLPTECHQFYDNLTYEPYQVPPTEYPAPEIPPASSTSKLPHESVQVELRAHVESTQPDLCHTFTSVLVQPVTTSGDLDSNMPGETSIHIPEAQHTYENILVQPDIPPGPPPPEPLRHEIAHEHESYSMLHHGYLTMAPQTNHSQSQMQP</sequence>